<organism evidence="7 9">
    <name type="scientific">Halarcobacter bivalviorum</name>
    <dbReference type="NCBI Taxonomy" id="663364"/>
    <lineage>
        <taxon>Bacteria</taxon>
        <taxon>Pseudomonadati</taxon>
        <taxon>Campylobacterota</taxon>
        <taxon>Epsilonproteobacteria</taxon>
        <taxon>Campylobacterales</taxon>
        <taxon>Arcobacteraceae</taxon>
        <taxon>Halarcobacter</taxon>
    </lineage>
</organism>
<dbReference type="SMART" id="SM00448">
    <property type="entry name" value="REC"/>
    <property type="match status" value="2"/>
</dbReference>
<dbReference type="PROSITE" id="PS50113">
    <property type="entry name" value="PAC"/>
    <property type="match status" value="1"/>
</dbReference>
<reference evidence="7 9" key="1">
    <citation type="submission" date="2017-10" db="EMBL/GenBank/DDBJ databases">
        <title>Genomics of the genus Arcobacter.</title>
        <authorList>
            <person name="Perez-Cataluna A."/>
            <person name="Figueras M.J."/>
        </authorList>
    </citation>
    <scope>NUCLEOTIDE SEQUENCE [LARGE SCALE GENOMIC DNA]</scope>
    <source>
        <strain evidence="7 9">CECT 7835</strain>
    </source>
</reference>
<name>A0AAX2AEK9_9BACT</name>
<dbReference type="InterPro" id="IPR011006">
    <property type="entry name" value="CheY-like_superfamily"/>
</dbReference>
<dbReference type="InterPro" id="IPR001610">
    <property type="entry name" value="PAC"/>
</dbReference>
<dbReference type="InterPro" id="IPR043128">
    <property type="entry name" value="Rev_trsase/Diguanyl_cyclase"/>
</dbReference>
<dbReference type="EMBL" id="CP031217">
    <property type="protein sequence ID" value="AXH12038.1"/>
    <property type="molecule type" value="Genomic_DNA"/>
</dbReference>
<dbReference type="Pfam" id="PF13426">
    <property type="entry name" value="PAS_9"/>
    <property type="match status" value="1"/>
</dbReference>
<feature type="domain" description="PAC" evidence="4">
    <location>
        <begin position="321"/>
        <end position="373"/>
    </location>
</feature>
<dbReference type="Pfam" id="PF00072">
    <property type="entry name" value="Response_reg"/>
    <property type="match status" value="2"/>
</dbReference>
<dbReference type="PROSITE" id="PS50887">
    <property type="entry name" value="GGDEF"/>
    <property type="match status" value="1"/>
</dbReference>
<evidence type="ECO:0000313" key="9">
    <source>
        <dbReference type="Proteomes" id="UP000289193"/>
    </source>
</evidence>
<evidence type="ECO:0000259" key="5">
    <source>
        <dbReference type="PROSITE" id="PS50887"/>
    </source>
</evidence>
<protein>
    <submittedName>
        <fullName evidence="6">Response regulator receiver-modulated diguanylate cyclase (PAS domain)</fullName>
    </submittedName>
</protein>
<dbReference type="SUPFAM" id="SSF55073">
    <property type="entry name" value="Nucleotide cyclase"/>
    <property type="match status" value="1"/>
</dbReference>
<dbReference type="Proteomes" id="UP000253850">
    <property type="component" value="Chromosome"/>
</dbReference>
<keyword evidence="1" id="KW-0597">Phosphoprotein</keyword>
<evidence type="ECO:0000259" key="4">
    <source>
        <dbReference type="PROSITE" id="PS50113"/>
    </source>
</evidence>
<dbReference type="Gene3D" id="3.30.70.270">
    <property type="match status" value="1"/>
</dbReference>
<dbReference type="NCBIfam" id="TIGR00229">
    <property type="entry name" value="sensory_box"/>
    <property type="match status" value="1"/>
</dbReference>
<feature type="domain" description="Response regulatory" evidence="2">
    <location>
        <begin position="124"/>
        <end position="241"/>
    </location>
</feature>
<dbReference type="InterPro" id="IPR001789">
    <property type="entry name" value="Sig_transdc_resp-reg_receiver"/>
</dbReference>
<dbReference type="SMART" id="SM00091">
    <property type="entry name" value="PAS"/>
    <property type="match status" value="1"/>
</dbReference>
<dbReference type="EMBL" id="PDKM01000001">
    <property type="protein sequence ID" value="RXK11151.1"/>
    <property type="molecule type" value="Genomic_DNA"/>
</dbReference>
<dbReference type="Gene3D" id="3.30.450.20">
    <property type="entry name" value="PAS domain"/>
    <property type="match status" value="1"/>
</dbReference>
<gene>
    <name evidence="6" type="ORF">ABIV_1033</name>
    <name evidence="7" type="ORF">CRV05_01935</name>
</gene>
<evidence type="ECO:0000313" key="6">
    <source>
        <dbReference type="EMBL" id="AXH12038.1"/>
    </source>
</evidence>
<comment type="caution">
    <text evidence="1">Lacks conserved residue(s) required for the propagation of feature annotation.</text>
</comment>
<accession>A0AAX2AEK9</accession>
<evidence type="ECO:0000259" key="2">
    <source>
        <dbReference type="PROSITE" id="PS50110"/>
    </source>
</evidence>
<dbReference type="SMART" id="SM00267">
    <property type="entry name" value="GGDEF"/>
    <property type="match status" value="1"/>
</dbReference>
<dbReference type="CDD" id="cd00130">
    <property type="entry name" value="PAS"/>
    <property type="match status" value="1"/>
</dbReference>
<dbReference type="GO" id="GO:0000160">
    <property type="term" value="P:phosphorelay signal transduction system"/>
    <property type="evidence" value="ECO:0007669"/>
    <property type="project" value="InterPro"/>
</dbReference>
<feature type="domain" description="Response regulatory" evidence="2">
    <location>
        <begin position="3"/>
        <end position="116"/>
    </location>
</feature>
<proteinExistence type="predicted"/>
<dbReference type="KEGG" id="hbv:ABIV_1033"/>
<dbReference type="InterPro" id="IPR000014">
    <property type="entry name" value="PAS"/>
</dbReference>
<reference evidence="6 8" key="2">
    <citation type="submission" date="2018-07" db="EMBL/GenBank/DDBJ databases">
        <title>Complete genome of the Arcobacter bivalviorum type strain LMG 26154.</title>
        <authorList>
            <person name="Miller W.G."/>
            <person name="Yee E."/>
            <person name="Bono J.L."/>
        </authorList>
    </citation>
    <scope>NUCLEOTIDE SEQUENCE [LARGE SCALE GENOMIC DNA]</scope>
    <source>
        <strain evidence="6 8">LMG 26154</strain>
    </source>
</reference>
<dbReference type="SMART" id="SM00086">
    <property type="entry name" value="PAC"/>
    <property type="match status" value="1"/>
</dbReference>
<feature type="domain" description="GGDEF" evidence="5">
    <location>
        <begin position="401"/>
        <end position="536"/>
    </location>
</feature>
<keyword evidence="9" id="KW-1185">Reference proteome</keyword>
<dbReference type="PROSITE" id="PS50110">
    <property type="entry name" value="RESPONSE_REGULATORY"/>
    <property type="match status" value="2"/>
</dbReference>
<dbReference type="GO" id="GO:0003824">
    <property type="term" value="F:catalytic activity"/>
    <property type="evidence" value="ECO:0007669"/>
    <property type="project" value="UniProtKB-ARBA"/>
</dbReference>
<dbReference type="InterPro" id="IPR029787">
    <property type="entry name" value="Nucleotide_cyclase"/>
</dbReference>
<dbReference type="FunFam" id="3.30.70.270:FF:000001">
    <property type="entry name" value="Diguanylate cyclase domain protein"/>
    <property type="match status" value="1"/>
</dbReference>
<evidence type="ECO:0000259" key="3">
    <source>
        <dbReference type="PROSITE" id="PS50112"/>
    </source>
</evidence>
<dbReference type="InterPro" id="IPR052163">
    <property type="entry name" value="DGC-Regulatory_Protein"/>
</dbReference>
<dbReference type="AlphaFoldDB" id="A0AAX2AEK9"/>
<dbReference type="Pfam" id="PF00990">
    <property type="entry name" value="GGDEF"/>
    <property type="match status" value="1"/>
</dbReference>
<dbReference type="InterPro" id="IPR000160">
    <property type="entry name" value="GGDEF_dom"/>
</dbReference>
<dbReference type="Proteomes" id="UP000289193">
    <property type="component" value="Unassembled WGS sequence"/>
</dbReference>
<evidence type="ECO:0000313" key="8">
    <source>
        <dbReference type="Proteomes" id="UP000253850"/>
    </source>
</evidence>
<dbReference type="NCBIfam" id="TIGR00254">
    <property type="entry name" value="GGDEF"/>
    <property type="match status" value="1"/>
</dbReference>
<dbReference type="Gene3D" id="3.40.50.2300">
    <property type="match status" value="2"/>
</dbReference>
<sequence length="536" mass="61230">MQKLLLIDNSIVIINVLKDLFAKKNDYEVFVAKSLEEAKNLMNFHKFFVSISNLVLPDALNGELLSLLKANQIPTIVLTSKIDSETISKIKRNEVIDYISKESIYELQKAYRLANLLLYIKNMEVLIVDDSATVISQLKNSLETLLLNVNIANSGKSALKELEKNQKISLIITDYHMDEMNGLEFIKKVRKGNINNTLPILVMTSDNSNELKVDLYKNGATDFLVKPLLVEELKAKIFDIFLNMKQITDIQKFTEIIDKNVIISSTDANGTITKVSEAFCKISGYTKEELIGQNHKIVRHPSMSTKFYDELWNTITSGKVWKGEIKNISKNKESYWVYVVIEPVFDNKGNISGFTSIREDITDKKKIYELSITDGLTSLFNRRYFNDSATVYMQNCLRDNAYFGFLILDIDNFKKYNDTYGHQKGDTVLKKVADAIKEVFKREEDLVFRLGGEEFGILISAKKEDDIKLLAEKARKSIESLGIEHKNNKPYSVVTASFGLTILKDVNKHIDEVYSLSDELLYKAKERGRNQVFFAP</sequence>
<dbReference type="InterPro" id="IPR035965">
    <property type="entry name" value="PAS-like_dom_sf"/>
</dbReference>
<dbReference type="PANTHER" id="PTHR46663:SF4">
    <property type="entry name" value="DIGUANYLATE CYCLASE DGCT-RELATED"/>
    <property type="match status" value="1"/>
</dbReference>
<dbReference type="PROSITE" id="PS50112">
    <property type="entry name" value="PAS"/>
    <property type="match status" value="1"/>
</dbReference>
<dbReference type="InterPro" id="IPR000700">
    <property type="entry name" value="PAS-assoc_C"/>
</dbReference>
<evidence type="ECO:0000313" key="7">
    <source>
        <dbReference type="EMBL" id="RXK11151.1"/>
    </source>
</evidence>
<evidence type="ECO:0000256" key="1">
    <source>
        <dbReference type="PROSITE-ProRule" id="PRU00169"/>
    </source>
</evidence>
<dbReference type="RefSeq" id="WP_114838885.1">
    <property type="nucleotide sequence ID" value="NZ_CP031217.1"/>
</dbReference>
<dbReference type="SUPFAM" id="SSF55785">
    <property type="entry name" value="PYP-like sensor domain (PAS domain)"/>
    <property type="match status" value="1"/>
</dbReference>
<dbReference type="CDD" id="cd01949">
    <property type="entry name" value="GGDEF"/>
    <property type="match status" value="1"/>
</dbReference>
<feature type="domain" description="PAS" evidence="3">
    <location>
        <begin position="249"/>
        <end position="318"/>
    </location>
</feature>
<feature type="modified residue" description="4-aspartylphosphate" evidence="1">
    <location>
        <position position="174"/>
    </location>
</feature>
<dbReference type="SUPFAM" id="SSF52172">
    <property type="entry name" value="CheY-like"/>
    <property type="match status" value="2"/>
</dbReference>
<dbReference type="PANTHER" id="PTHR46663">
    <property type="entry name" value="DIGUANYLATE CYCLASE DGCT-RELATED"/>
    <property type="match status" value="1"/>
</dbReference>